<dbReference type="EMBL" id="REFS01000005">
    <property type="protein sequence ID" value="RMB13301.1"/>
    <property type="molecule type" value="Genomic_DNA"/>
</dbReference>
<dbReference type="GeneID" id="38469710"/>
<dbReference type="Proteomes" id="UP000282007">
    <property type="component" value="Chromosome"/>
</dbReference>
<dbReference type="RefSeq" id="WP_121921223.1">
    <property type="nucleotide sequence ID" value="NZ_CP034145.1"/>
</dbReference>
<dbReference type="PRINTS" id="PR01183">
    <property type="entry name" value="RIBORDTASEM1"/>
</dbReference>
<reference evidence="13 14" key="1">
    <citation type="journal article" date="2015" name="Stand. Genomic Sci.">
        <title>Genomic Encyclopedia of Bacterial and Archaeal Type Strains, Phase III: the genomes of soil and plant-associated and newly described type strains.</title>
        <authorList>
            <person name="Whitman W.B."/>
            <person name="Woyke T."/>
            <person name="Klenk H.P."/>
            <person name="Zhou Y."/>
            <person name="Lilburn T.G."/>
            <person name="Beck B.J."/>
            <person name="De Vos P."/>
            <person name="Vandamme P."/>
            <person name="Eisen J.A."/>
            <person name="Garrity G."/>
            <person name="Hugenholtz P."/>
            <person name="Kyrpides N.C."/>
        </authorList>
    </citation>
    <scope>NUCLEOTIDE SEQUENCE [LARGE SCALE GENOMIC DNA]</scope>
    <source>
        <strain evidence="13 14">CGMCC 1.10124</strain>
    </source>
</reference>
<accession>A0A3G8QNB8</accession>
<dbReference type="InterPro" id="IPR013509">
    <property type="entry name" value="RNR_lsu_N"/>
</dbReference>
<dbReference type="SUPFAM" id="SSF48168">
    <property type="entry name" value="R1 subunit of ribonucleotide reductase, N-terminal domain"/>
    <property type="match status" value="1"/>
</dbReference>
<feature type="domain" description="Ribonucleotide reductase large subunit C-terminal" evidence="11">
    <location>
        <begin position="82"/>
        <end position="393"/>
    </location>
</feature>
<evidence type="ECO:0000256" key="8">
    <source>
        <dbReference type="ARBA" id="ARBA00047754"/>
    </source>
</evidence>
<organism evidence="12 15">
    <name type="scientific">Haloplanus aerogenes</name>
    <dbReference type="NCBI Taxonomy" id="660522"/>
    <lineage>
        <taxon>Archaea</taxon>
        <taxon>Methanobacteriati</taxon>
        <taxon>Methanobacteriota</taxon>
        <taxon>Stenosarchaea group</taxon>
        <taxon>Halobacteria</taxon>
        <taxon>Halobacteriales</taxon>
        <taxon>Haloferacaceae</taxon>
        <taxon>Haloplanus</taxon>
    </lineage>
</organism>
<dbReference type="GO" id="GO:0005524">
    <property type="term" value="F:ATP binding"/>
    <property type="evidence" value="ECO:0007669"/>
    <property type="project" value="InterPro"/>
</dbReference>
<dbReference type="GO" id="GO:0031419">
    <property type="term" value="F:cobalamin binding"/>
    <property type="evidence" value="ECO:0007669"/>
    <property type="project" value="UniProtKB-KW"/>
</dbReference>
<sequence>MATLDEVARTVLRERYLRQDEAGTVIETPDELFRRVADAVAAAEDDDVEGTADRFYDALSALEFLPNSPTLMNAGTDLHQLAACFVLPIEDSLVSIFETLKRTALIHQSGGGTGFSFSKIRPVGDVVAKTGGVASGPVSFMRIFDVATEQIKQGGRRRGANMGVLDASHPDVRAFVTAKHEADAFRNFNLSVATDAAFWDAVESGEPYDLVNPRTGETVDRVDADAILDLIAELAWATGDPGLLFLDEINTHNPTPALGRIEATNPCGEVPLLPYEACILGSVNLGEMTDGDKIDREKLARTVRLGVRFLDDALDVSTFPVADIERAVSRTRKVGVGVMGFHDMLVDIGVAYDSDEAVAVADEVMQLVSETAWETSRRLAEERGPFPVWSESVFDDPVRNATTTTIAPTGTISMIAGATAGIEPIYNVVYEKQVLGGLEMVNDRFVEIAKARGFYDEDLLTDLKDRTSIQDVDAIPADVKRLFQTAHDVPPERHVAVQAAFQHHVDNAVSKTVNLPSDASVDDVRTVFLAARDQGLKGITVFRSGARPEQVLGDDPLKEECVGECEYAGRE</sequence>
<comment type="catalytic activity">
    <reaction evidence="8 9">
        <text>a 2'-deoxyribonucleoside 5'-diphosphate + [thioredoxin]-disulfide + H2O = a ribonucleoside 5'-diphosphate + [thioredoxin]-dithiol</text>
        <dbReference type="Rhea" id="RHEA:23252"/>
        <dbReference type="Rhea" id="RHEA-COMP:10698"/>
        <dbReference type="Rhea" id="RHEA-COMP:10700"/>
        <dbReference type="ChEBI" id="CHEBI:15377"/>
        <dbReference type="ChEBI" id="CHEBI:29950"/>
        <dbReference type="ChEBI" id="CHEBI:50058"/>
        <dbReference type="ChEBI" id="CHEBI:57930"/>
        <dbReference type="ChEBI" id="CHEBI:73316"/>
        <dbReference type="EC" id="1.17.4.1"/>
    </reaction>
</comment>
<dbReference type="NCBIfam" id="TIGR02504">
    <property type="entry name" value="NrdJ_Z"/>
    <property type="match status" value="1"/>
</dbReference>
<dbReference type="EMBL" id="CP034145">
    <property type="protein sequence ID" value="AZH23936.1"/>
    <property type="molecule type" value="Genomic_DNA"/>
</dbReference>
<name>A0A3G8QNB8_9EURY</name>
<comment type="cofactor">
    <cofactor evidence="1 9">
        <name>adenosylcob(III)alamin</name>
        <dbReference type="ChEBI" id="CHEBI:18408"/>
    </cofactor>
</comment>
<dbReference type="CDD" id="cd02888">
    <property type="entry name" value="RNR_II_dimer"/>
    <property type="match status" value="1"/>
</dbReference>
<dbReference type="InterPro" id="IPR050862">
    <property type="entry name" value="RdRp_reductase_class-2"/>
</dbReference>
<gene>
    <name evidence="13" type="ORF">ATH50_2634</name>
    <name evidence="12" type="ORF">DU502_00450</name>
</gene>
<evidence type="ECO:0000259" key="10">
    <source>
        <dbReference type="Pfam" id="PF00317"/>
    </source>
</evidence>
<proteinExistence type="inferred from homology"/>
<dbReference type="EC" id="1.17.4.1" evidence="9"/>
<protein>
    <recommendedName>
        <fullName evidence="9">Vitamin B12-dependent ribonucleotide reductase</fullName>
        <ecNumber evidence="9">1.17.4.1</ecNumber>
    </recommendedName>
</protein>
<evidence type="ECO:0000313" key="15">
    <source>
        <dbReference type="Proteomes" id="UP000282007"/>
    </source>
</evidence>
<dbReference type="Gene3D" id="3.20.70.20">
    <property type="match status" value="1"/>
</dbReference>
<keyword evidence="6" id="KW-1015">Disulfide bond</keyword>
<dbReference type="Pfam" id="PF00317">
    <property type="entry name" value="Ribonuc_red_lgN"/>
    <property type="match status" value="1"/>
</dbReference>
<keyword evidence="9" id="KW-0237">DNA synthesis</keyword>
<keyword evidence="15" id="KW-1185">Reference proteome</keyword>
<reference evidence="13" key="3">
    <citation type="submission" date="2018-10" db="EMBL/GenBank/DDBJ databases">
        <authorList>
            <person name="Whitman W."/>
            <person name="Huntemann M."/>
            <person name="Clum A."/>
            <person name="Pillay M."/>
            <person name="Palaniappan K."/>
            <person name="Varghese N."/>
            <person name="Mikhailova N."/>
            <person name="Stamatis D."/>
            <person name="Reddy T."/>
            <person name="Daum C."/>
            <person name="Shapiro N."/>
            <person name="Ivanova N."/>
            <person name="Kyrpides N."/>
            <person name="Woyke T."/>
        </authorList>
    </citation>
    <scope>NUCLEOTIDE SEQUENCE</scope>
    <source>
        <strain evidence="13">CGMCC 1.10124</strain>
    </source>
</reference>
<evidence type="ECO:0000259" key="11">
    <source>
        <dbReference type="Pfam" id="PF02867"/>
    </source>
</evidence>
<evidence type="ECO:0000313" key="12">
    <source>
        <dbReference type="EMBL" id="AZH23936.1"/>
    </source>
</evidence>
<dbReference type="InterPro" id="IPR013344">
    <property type="entry name" value="RNR_NrdJ/NrdZ"/>
</dbReference>
<dbReference type="Proteomes" id="UP000277326">
    <property type="component" value="Unassembled WGS sequence"/>
</dbReference>
<evidence type="ECO:0000256" key="7">
    <source>
        <dbReference type="ARBA" id="ARBA00023285"/>
    </source>
</evidence>
<evidence type="ECO:0000313" key="13">
    <source>
        <dbReference type="EMBL" id="RMB13301.1"/>
    </source>
</evidence>
<dbReference type="PANTHER" id="PTHR43371">
    <property type="entry name" value="VITAMIN B12-DEPENDENT RIBONUCLEOTIDE REDUCTASE"/>
    <property type="match status" value="1"/>
</dbReference>
<evidence type="ECO:0000256" key="5">
    <source>
        <dbReference type="ARBA" id="ARBA00023002"/>
    </source>
</evidence>
<keyword evidence="7 9" id="KW-0170">Cobalt</keyword>
<dbReference type="AlphaFoldDB" id="A0A3G8QNB8"/>
<dbReference type="Pfam" id="PF02867">
    <property type="entry name" value="Ribonuc_red_lgC"/>
    <property type="match status" value="1"/>
</dbReference>
<evidence type="ECO:0000256" key="9">
    <source>
        <dbReference type="RuleBase" id="RU364064"/>
    </source>
</evidence>
<evidence type="ECO:0000256" key="3">
    <source>
        <dbReference type="ARBA" id="ARBA00022628"/>
    </source>
</evidence>
<keyword evidence="3 9" id="KW-0846">Cobalamin</keyword>
<keyword evidence="4 9" id="KW-0547">Nucleotide-binding</keyword>
<dbReference type="SUPFAM" id="SSF51998">
    <property type="entry name" value="PFL-like glycyl radical enzymes"/>
    <property type="match status" value="1"/>
</dbReference>
<comment type="similarity">
    <text evidence="2 9">Belongs to the ribonucleoside diphosphate reductase class-2 family.</text>
</comment>
<keyword evidence="5 9" id="KW-0560">Oxidoreductase</keyword>
<dbReference type="KEGG" id="haer:DU502_00450"/>
<evidence type="ECO:0000256" key="2">
    <source>
        <dbReference type="ARBA" id="ARBA00007405"/>
    </source>
</evidence>
<dbReference type="OrthoDB" id="6188at2157"/>
<dbReference type="UniPathway" id="UPA00326"/>
<comment type="function">
    <text evidence="9">Catalyzes the reduction of ribonucleotides to deoxyribonucleotides. May function to provide a pool of deoxyribonucleotide precursors for DNA repair during oxygen limitation and/or for immediate growth after restoration of oxygen.</text>
</comment>
<evidence type="ECO:0000256" key="4">
    <source>
        <dbReference type="ARBA" id="ARBA00022741"/>
    </source>
</evidence>
<dbReference type="InterPro" id="IPR008926">
    <property type="entry name" value="RNR_R1-su_N"/>
</dbReference>
<dbReference type="GO" id="GO:0009263">
    <property type="term" value="P:deoxyribonucleotide biosynthetic process"/>
    <property type="evidence" value="ECO:0007669"/>
    <property type="project" value="InterPro"/>
</dbReference>
<evidence type="ECO:0000256" key="6">
    <source>
        <dbReference type="ARBA" id="ARBA00023157"/>
    </source>
</evidence>
<evidence type="ECO:0000313" key="14">
    <source>
        <dbReference type="Proteomes" id="UP000277326"/>
    </source>
</evidence>
<dbReference type="GO" id="GO:0004748">
    <property type="term" value="F:ribonucleoside-diphosphate reductase activity, thioredoxin disulfide as acceptor"/>
    <property type="evidence" value="ECO:0007669"/>
    <property type="project" value="UniProtKB-EC"/>
</dbReference>
<evidence type="ECO:0000256" key="1">
    <source>
        <dbReference type="ARBA" id="ARBA00001922"/>
    </source>
</evidence>
<feature type="domain" description="Ribonucleotide reductase large subunit N-terminal" evidence="10">
    <location>
        <begin position="4"/>
        <end position="78"/>
    </location>
</feature>
<dbReference type="PANTHER" id="PTHR43371:SF1">
    <property type="entry name" value="RIBONUCLEOSIDE-DIPHOSPHATE REDUCTASE"/>
    <property type="match status" value="1"/>
</dbReference>
<dbReference type="InterPro" id="IPR000788">
    <property type="entry name" value="RNR_lg_C"/>
</dbReference>
<reference evidence="12 15" key="2">
    <citation type="submission" date="2018-07" db="EMBL/GenBank/DDBJ databases">
        <title>Genome sequences of Haloplanus aerogenes JCM 16430T.</title>
        <authorList>
            <person name="Kim Y.B."/>
            <person name="Roh S.W."/>
        </authorList>
    </citation>
    <scope>NUCLEOTIDE SEQUENCE [LARGE SCALE GENOMIC DNA]</scope>
    <source>
        <strain evidence="12 15">JCM 16430</strain>
    </source>
</reference>
<dbReference type="GO" id="GO:0071897">
    <property type="term" value="P:DNA biosynthetic process"/>
    <property type="evidence" value="ECO:0007669"/>
    <property type="project" value="UniProtKB-KW"/>
</dbReference>